<name>A0A060BY24_9LACO</name>
<reference evidence="1" key="1">
    <citation type="journal article" date="2013" name="Environ. Microbiol.">
        <title>Seasonally variable intestinal metagenomes of the red palm weevil (Rhynchophorus ferrugineus).</title>
        <authorList>
            <person name="Jia S."/>
            <person name="Zhang X."/>
            <person name="Zhang G."/>
            <person name="Yin A."/>
            <person name="Zhang S."/>
            <person name="Li F."/>
            <person name="Wang L."/>
            <person name="Zhao D."/>
            <person name="Yun Q."/>
            <person name="Tala"/>
            <person name="Wang J."/>
            <person name="Sun G."/>
            <person name="Baabdullah M."/>
            <person name="Yu X."/>
            <person name="Hu S."/>
            <person name="Al-Mssallem I.S."/>
            <person name="Yu J."/>
        </authorList>
    </citation>
    <scope>NUCLEOTIDE SEQUENCE</scope>
</reference>
<feature type="non-terminal residue" evidence="1">
    <location>
        <position position="1"/>
    </location>
</feature>
<accession>A0A060BY24</accession>
<proteinExistence type="predicted"/>
<evidence type="ECO:0000313" key="1">
    <source>
        <dbReference type="EMBL" id="AIA85705.1"/>
    </source>
</evidence>
<protein>
    <submittedName>
        <fullName evidence="1">CAZy families GT32 protein</fullName>
    </submittedName>
</protein>
<organism evidence="1">
    <name type="scientific">uncultured Lactobacillus sp</name>
    <dbReference type="NCBI Taxonomy" id="153152"/>
    <lineage>
        <taxon>Bacteria</taxon>
        <taxon>Bacillati</taxon>
        <taxon>Bacillota</taxon>
        <taxon>Bacilli</taxon>
        <taxon>Lactobacillales</taxon>
        <taxon>Lactobacillaceae</taxon>
        <taxon>Lactobacillus</taxon>
        <taxon>environmental samples</taxon>
    </lineage>
</organism>
<dbReference type="AlphaFoldDB" id="A0A060BY24"/>
<sequence>PGLGFGAQRHDPIFKSCVNYDKLELLIKIGHLNTLAVPAYTTKFLCQKGLKVNNQLQTIAGIKLYPSDYFAPMDF</sequence>
<dbReference type="EMBL" id="KF118444">
    <property type="protein sequence ID" value="AIA85705.1"/>
    <property type="molecule type" value="Genomic_DNA"/>
</dbReference>